<sequence>MDKSPYYAALDLGSNSFHLLIVQLTDNGIQEVDKIKHMVRLGEGLGSDNYLSELSIQRALDALREMRQRIAHIPSEQIRAVGTNTMRVAENGETFLALAEQALGADIEIISGTEEARLIYLGITEHNHFKDQILVIDVGGGSTEIIVGNGNHPQLLRSMKMGCANMATRFFPKGKITKNAVKKALAYVGKTVEPHISDISQYPWQRVVMSSGTAKAVEKVLIKLGLSESGIHKDALKKLLEILIDIGRADKLSEKLGIDEARAFGFPGGVCILAALSDNLKITQAIVSQQALREGVLLDLMGKSRGISDQRYETVFAMQNRFNIDKNQSDRVHELALYLFEAFPNITPSRFLPLLGFAADLHEIGLSIARSKQQNHGAYLMENAEMPGFSRLMQQMMAILLRGQRKKLPIKQISELSPAYQAFMWQFVFSLRFAILLYRLRIKLNKSDYPKVIVKNNKISLVFSTEFLQARPLTVSDLQEECQSWEDSPYQLIINLPKEEE</sequence>
<dbReference type="Proteomes" id="UP000254601">
    <property type="component" value="Unassembled WGS sequence"/>
</dbReference>
<dbReference type="OrthoDB" id="9793035at2"/>
<keyword evidence="5" id="KW-1185">Reference proteome</keyword>
<dbReference type="SUPFAM" id="SSF109604">
    <property type="entry name" value="HD-domain/PDEase-like"/>
    <property type="match status" value="1"/>
</dbReference>
<dbReference type="Gene3D" id="1.10.3210.10">
    <property type="entry name" value="Hypothetical protein af1432"/>
    <property type="match status" value="1"/>
</dbReference>
<protein>
    <submittedName>
        <fullName evidence="4">Exopolyphosphatase</fullName>
        <ecNumber evidence="4">3.6.1.11</ecNumber>
    </submittedName>
</protein>
<evidence type="ECO:0000259" key="2">
    <source>
        <dbReference type="Pfam" id="PF02541"/>
    </source>
</evidence>
<evidence type="ECO:0000313" key="5">
    <source>
        <dbReference type="Proteomes" id="UP000254601"/>
    </source>
</evidence>
<proteinExistence type="predicted"/>
<reference evidence="4 5" key="1">
    <citation type="submission" date="2018-06" db="EMBL/GenBank/DDBJ databases">
        <authorList>
            <consortium name="Pathogen Informatics"/>
            <person name="Doyle S."/>
        </authorList>
    </citation>
    <scope>NUCLEOTIDE SEQUENCE [LARGE SCALE GENOMIC DNA]</scope>
    <source>
        <strain evidence="4 5">NCTC13337</strain>
    </source>
</reference>
<dbReference type="Pfam" id="PF21447">
    <property type="entry name" value="Ppx-GppA_III"/>
    <property type="match status" value="1"/>
</dbReference>
<dbReference type="Gene3D" id="3.30.420.40">
    <property type="match status" value="1"/>
</dbReference>
<accession>A0A380MXY7</accession>
<dbReference type="Pfam" id="PF02541">
    <property type="entry name" value="Ppx-GppA"/>
    <property type="match status" value="1"/>
</dbReference>
<dbReference type="PIRSF" id="PIRSF001267">
    <property type="entry name" value="Pyrophosphatase_GppA_Ppx"/>
    <property type="match status" value="1"/>
</dbReference>
<dbReference type="Gene3D" id="3.30.420.150">
    <property type="entry name" value="Exopolyphosphatase. Domain 2"/>
    <property type="match status" value="1"/>
</dbReference>
<gene>
    <name evidence="4" type="primary">ppx</name>
    <name evidence="4" type="ORF">NCTC13337_02203</name>
</gene>
<dbReference type="InterPro" id="IPR048950">
    <property type="entry name" value="Ppx_GppA_C"/>
</dbReference>
<dbReference type="RefSeq" id="WP_072576758.1">
    <property type="nucleotide sequence ID" value="NZ_LWHB01000095.1"/>
</dbReference>
<dbReference type="CDD" id="cd24053">
    <property type="entry name" value="ASKHA_NBD_EcPPX-GppA-like"/>
    <property type="match status" value="1"/>
</dbReference>
<dbReference type="EC" id="3.6.1.11" evidence="4"/>
<feature type="domain" description="Ppx/GppA phosphatase C-terminal" evidence="3">
    <location>
        <begin position="311"/>
        <end position="481"/>
    </location>
</feature>
<dbReference type="AlphaFoldDB" id="A0A380MXY7"/>
<dbReference type="EMBL" id="UHIC01000001">
    <property type="protein sequence ID" value="SUO97148.1"/>
    <property type="molecule type" value="Genomic_DNA"/>
</dbReference>
<keyword evidence="1 4" id="KW-0378">Hydrolase</keyword>
<dbReference type="InterPro" id="IPR043129">
    <property type="entry name" value="ATPase_NBD"/>
</dbReference>
<dbReference type="PANTHER" id="PTHR30005:SF0">
    <property type="entry name" value="RETROGRADE REGULATION PROTEIN 2"/>
    <property type="match status" value="1"/>
</dbReference>
<evidence type="ECO:0000256" key="1">
    <source>
        <dbReference type="ARBA" id="ARBA00022801"/>
    </source>
</evidence>
<evidence type="ECO:0000313" key="4">
    <source>
        <dbReference type="EMBL" id="SUO97148.1"/>
    </source>
</evidence>
<dbReference type="SUPFAM" id="SSF53067">
    <property type="entry name" value="Actin-like ATPase domain"/>
    <property type="match status" value="2"/>
</dbReference>
<dbReference type="InterPro" id="IPR050273">
    <property type="entry name" value="GppA/Ppx_hydrolase"/>
</dbReference>
<dbReference type="InterPro" id="IPR030673">
    <property type="entry name" value="PyroPPase_GppA_Ppx"/>
</dbReference>
<organism evidence="4 5">
    <name type="scientific">Suttonella ornithocola</name>
    <dbReference type="NCBI Taxonomy" id="279832"/>
    <lineage>
        <taxon>Bacteria</taxon>
        <taxon>Pseudomonadati</taxon>
        <taxon>Pseudomonadota</taxon>
        <taxon>Gammaproteobacteria</taxon>
        <taxon>Cardiobacteriales</taxon>
        <taxon>Cardiobacteriaceae</taxon>
        <taxon>Suttonella</taxon>
    </lineage>
</organism>
<feature type="domain" description="Ppx/GppA phosphatase N-terminal" evidence="2">
    <location>
        <begin position="21"/>
        <end position="303"/>
    </location>
</feature>
<dbReference type="InterPro" id="IPR003695">
    <property type="entry name" value="Ppx_GppA_N"/>
</dbReference>
<dbReference type="FunFam" id="3.30.420.40:FF:000023">
    <property type="entry name" value="Guanosine-5'-triphosphate,3'-diphosphate pyrophosphatase"/>
    <property type="match status" value="1"/>
</dbReference>
<dbReference type="GO" id="GO:0004309">
    <property type="term" value="F:exopolyphosphatase activity"/>
    <property type="evidence" value="ECO:0007669"/>
    <property type="project" value="UniProtKB-EC"/>
</dbReference>
<evidence type="ECO:0000259" key="3">
    <source>
        <dbReference type="Pfam" id="PF21447"/>
    </source>
</evidence>
<dbReference type="PANTHER" id="PTHR30005">
    <property type="entry name" value="EXOPOLYPHOSPHATASE"/>
    <property type="match status" value="1"/>
</dbReference>
<name>A0A380MXY7_9GAMM</name>